<organism evidence="4 5">
    <name type="scientific">Corynebacterium pseudodiphtheriticum</name>
    <dbReference type="NCBI Taxonomy" id="37637"/>
    <lineage>
        <taxon>Bacteria</taxon>
        <taxon>Bacillati</taxon>
        <taxon>Actinomycetota</taxon>
        <taxon>Actinomycetes</taxon>
        <taxon>Mycobacteriales</taxon>
        <taxon>Corynebacteriaceae</taxon>
        <taxon>Corynebacterium</taxon>
    </lineage>
</organism>
<comment type="caution">
    <text evidence="4">The sequence shown here is derived from an EMBL/GenBank/DDBJ whole genome shotgun (WGS) entry which is preliminary data.</text>
</comment>
<feature type="compositionally biased region" description="Low complexity" evidence="1">
    <location>
        <begin position="293"/>
        <end position="302"/>
    </location>
</feature>
<feature type="region of interest" description="Disordered" evidence="1">
    <location>
        <begin position="476"/>
        <end position="529"/>
    </location>
</feature>
<keyword evidence="5" id="KW-1185">Reference proteome</keyword>
<dbReference type="Gene3D" id="3.60.40.10">
    <property type="entry name" value="PPM-type phosphatase domain"/>
    <property type="match status" value="1"/>
</dbReference>
<dbReference type="SMART" id="SM00332">
    <property type="entry name" value="PP2Cc"/>
    <property type="match status" value="1"/>
</dbReference>
<reference evidence="4 5" key="1">
    <citation type="submission" date="2023-05" db="EMBL/GenBank/DDBJ databases">
        <title>Metabolic capabilities are highly conserved among human nasal-associated Corynebacterium species in pangenomic analyses.</title>
        <authorList>
            <person name="Tran T.H."/>
            <person name="Roberts A.Q."/>
            <person name="Escapa I.F."/>
            <person name="Gao W."/>
            <person name="Conlan S."/>
            <person name="Kong H."/>
            <person name="Segre J.A."/>
            <person name="Kelly M.S."/>
            <person name="Lemon K.P."/>
        </authorList>
    </citation>
    <scope>NUCLEOTIDE SEQUENCE [LARGE SCALE GENOMIC DNA]</scope>
    <source>
        <strain evidence="4 5">KPL3772</strain>
    </source>
</reference>
<accession>A0ABT7FU96</accession>
<protein>
    <submittedName>
        <fullName evidence="4">Protein phosphatase 2C domain-containing protein</fullName>
    </submittedName>
</protein>
<keyword evidence="2" id="KW-0812">Transmembrane</keyword>
<evidence type="ECO:0000256" key="2">
    <source>
        <dbReference type="SAM" id="Phobius"/>
    </source>
</evidence>
<dbReference type="CDD" id="cd00143">
    <property type="entry name" value="PP2Cc"/>
    <property type="match status" value="1"/>
</dbReference>
<feature type="compositionally biased region" description="Gly residues" evidence="1">
    <location>
        <begin position="303"/>
        <end position="317"/>
    </location>
</feature>
<evidence type="ECO:0000256" key="1">
    <source>
        <dbReference type="SAM" id="MobiDB-lite"/>
    </source>
</evidence>
<evidence type="ECO:0000313" key="5">
    <source>
        <dbReference type="Proteomes" id="UP001239759"/>
    </source>
</evidence>
<dbReference type="EMBL" id="JASNUQ010000002">
    <property type="protein sequence ID" value="MDK4289406.1"/>
    <property type="molecule type" value="Genomic_DNA"/>
</dbReference>
<keyword evidence="2" id="KW-1133">Transmembrane helix</keyword>
<keyword evidence="2" id="KW-0472">Membrane</keyword>
<feature type="compositionally biased region" description="Low complexity" evidence="1">
    <location>
        <begin position="492"/>
        <end position="510"/>
    </location>
</feature>
<sequence>MSPSQNSLKLNYTAASDRGLVRTNNEDSAFAGRNLLVLADGMGGHAAGEVASQLLVTTMQRLDRDPGENDMLALLGTAADDANTAIADTVRQRPETQGMGTTCTALMFNGTTFGMCHVGDSRGYRLRGGKLEQITIDDTYVQSLVDSGSLKPEDVSTHPQKSLILKAYTGRPVDPTLRMIDAQPGDRLLLCSDGLSDPVTADTIEQTLKEGTPEQAASKLIDLALRSGGPDNVTVVVADVLAGDDESTTIPAAPVSAGALALPEAERAHPNTAAGRAAALNRRPQVVEPKAQAAGAHNHGTGANAGNGSGPGNVAGAGTGAGSGAWAGSSAGAAENNAHDNASKRGRNWTLAIVVLVLLGGLIGGGWWVYASSQDKYYIATNDSDELIIERGVDYSLFGKDLHEPYQRVCLTKDDEVRTTDLGEKPSNDCHPFSLTDLPGSVRGSITHLDSGSYSEVTDQLQRLSDKALPVCVNRAETDNNGKNSEGKNNDDNSGNSGANKDTNKDAANAESADDGGLSTPGVNCREVS</sequence>
<gene>
    <name evidence="4" type="ORF">QPX23_01450</name>
</gene>
<dbReference type="SMART" id="SM00331">
    <property type="entry name" value="PP2C_SIG"/>
    <property type="match status" value="1"/>
</dbReference>
<dbReference type="RefSeq" id="WP_126850009.1">
    <property type="nucleotide sequence ID" value="NZ_JASNUQ010000002.1"/>
</dbReference>
<dbReference type="PROSITE" id="PS51746">
    <property type="entry name" value="PPM_2"/>
    <property type="match status" value="1"/>
</dbReference>
<dbReference type="InterPro" id="IPR001932">
    <property type="entry name" value="PPM-type_phosphatase-like_dom"/>
</dbReference>
<dbReference type="SUPFAM" id="SSF81606">
    <property type="entry name" value="PP2C-like"/>
    <property type="match status" value="1"/>
</dbReference>
<proteinExistence type="predicted"/>
<dbReference type="InterPro" id="IPR036457">
    <property type="entry name" value="PPM-type-like_dom_sf"/>
</dbReference>
<evidence type="ECO:0000313" key="4">
    <source>
        <dbReference type="EMBL" id="MDK4289406.1"/>
    </source>
</evidence>
<feature type="compositionally biased region" description="Basic and acidic residues" evidence="1">
    <location>
        <begin position="476"/>
        <end position="491"/>
    </location>
</feature>
<feature type="transmembrane region" description="Helical" evidence="2">
    <location>
        <begin position="349"/>
        <end position="370"/>
    </location>
</feature>
<dbReference type="Proteomes" id="UP001239759">
    <property type="component" value="Unassembled WGS sequence"/>
</dbReference>
<name>A0ABT7FU96_9CORY</name>
<dbReference type="Pfam" id="PF13672">
    <property type="entry name" value="PP2C_2"/>
    <property type="match status" value="1"/>
</dbReference>
<feature type="domain" description="PPM-type phosphatase" evidence="3">
    <location>
        <begin position="11"/>
        <end position="240"/>
    </location>
</feature>
<feature type="region of interest" description="Disordered" evidence="1">
    <location>
        <begin position="284"/>
        <end position="317"/>
    </location>
</feature>
<evidence type="ECO:0000259" key="3">
    <source>
        <dbReference type="PROSITE" id="PS51746"/>
    </source>
</evidence>